<feature type="transmembrane region" description="Helical" evidence="1">
    <location>
        <begin position="105"/>
        <end position="128"/>
    </location>
</feature>
<dbReference type="Gene3D" id="1.20.1250.20">
    <property type="entry name" value="MFS general substrate transporter like domains"/>
    <property type="match status" value="1"/>
</dbReference>
<keyword evidence="1" id="KW-0472">Membrane</keyword>
<dbReference type="EMBL" id="PFTC01000016">
    <property type="protein sequence ID" value="PJB98882.1"/>
    <property type="molecule type" value="Genomic_DNA"/>
</dbReference>
<feature type="transmembrane region" description="Helical" evidence="1">
    <location>
        <begin position="12"/>
        <end position="35"/>
    </location>
</feature>
<dbReference type="Pfam" id="PF07690">
    <property type="entry name" value="MFS_1"/>
    <property type="match status" value="1"/>
</dbReference>
<evidence type="ECO:0008006" key="4">
    <source>
        <dbReference type="Google" id="ProtNLM"/>
    </source>
</evidence>
<dbReference type="AlphaFoldDB" id="A0A2M8DM18"/>
<feature type="transmembrane region" description="Helical" evidence="1">
    <location>
        <begin position="167"/>
        <end position="188"/>
    </location>
</feature>
<protein>
    <recommendedName>
        <fullName evidence="4">Major facilitator superfamily (MFS) profile domain-containing protein</fullName>
    </recommendedName>
</protein>
<dbReference type="InterPro" id="IPR011701">
    <property type="entry name" value="MFS"/>
</dbReference>
<evidence type="ECO:0000256" key="1">
    <source>
        <dbReference type="SAM" id="Phobius"/>
    </source>
</evidence>
<dbReference type="PANTHER" id="PTHR23531">
    <property type="entry name" value="QUINOLENE RESISTANCE PROTEIN NORA"/>
    <property type="match status" value="1"/>
</dbReference>
<feature type="transmembrane region" description="Helical" evidence="1">
    <location>
        <begin position="47"/>
        <end position="67"/>
    </location>
</feature>
<dbReference type="InterPro" id="IPR052714">
    <property type="entry name" value="MFS_Exporter"/>
</dbReference>
<dbReference type="InterPro" id="IPR036259">
    <property type="entry name" value="MFS_trans_sf"/>
</dbReference>
<keyword evidence="1" id="KW-1133">Transmembrane helix</keyword>
<name>A0A2M8DM18_9BACT</name>
<feature type="transmembrane region" description="Helical" evidence="1">
    <location>
        <begin position="140"/>
        <end position="161"/>
    </location>
</feature>
<feature type="transmembrane region" description="Helical" evidence="1">
    <location>
        <begin position="79"/>
        <end position="99"/>
    </location>
</feature>
<dbReference type="PANTHER" id="PTHR23531:SF1">
    <property type="entry name" value="QUINOLENE RESISTANCE PROTEIN NORA"/>
    <property type="match status" value="1"/>
</dbReference>
<dbReference type="SUPFAM" id="SSF103473">
    <property type="entry name" value="MFS general substrate transporter"/>
    <property type="match status" value="1"/>
</dbReference>
<organism evidence="2 3">
    <name type="scientific">Candidatus Nealsonbacteria bacterium CG_4_9_14_0_8_um_filter_36_17</name>
    <dbReference type="NCBI Taxonomy" id="1974693"/>
    <lineage>
        <taxon>Bacteria</taxon>
        <taxon>Candidatus Nealsoniibacteriota</taxon>
    </lineage>
</organism>
<gene>
    <name evidence="2" type="ORF">CO078_00600</name>
</gene>
<reference evidence="3" key="1">
    <citation type="submission" date="2017-09" db="EMBL/GenBank/DDBJ databases">
        <title>Depth-based differentiation of microbial function through sediment-hosted aquifers and enrichment of novel symbionts in the deep terrestrial subsurface.</title>
        <authorList>
            <person name="Probst A.J."/>
            <person name="Ladd B."/>
            <person name="Jarett J.K."/>
            <person name="Geller-Mcgrath D.E."/>
            <person name="Sieber C.M.K."/>
            <person name="Emerson J.B."/>
            <person name="Anantharaman K."/>
            <person name="Thomas B.C."/>
            <person name="Malmstrom R."/>
            <person name="Stieglmeier M."/>
            <person name="Klingl A."/>
            <person name="Woyke T."/>
            <person name="Ryan C.M."/>
            <person name="Banfield J.F."/>
        </authorList>
    </citation>
    <scope>NUCLEOTIDE SEQUENCE [LARGE SCALE GENOMIC DNA]</scope>
</reference>
<dbReference type="GO" id="GO:0022857">
    <property type="term" value="F:transmembrane transporter activity"/>
    <property type="evidence" value="ECO:0007669"/>
    <property type="project" value="InterPro"/>
</dbReference>
<keyword evidence="1" id="KW-0812">Transmembrane</keyword>
<evidence type="ECO:0000313" key="3">
    <source>
        <dbReference type="Proteomes" id="UP000230097"/>
    </source>
</evidence>
<accession>A0A2M8DM18</accession>
<dbReference type="Proteomes" id="UP000230097">
    <property type="component" value="Unassembled WGS sequence"/>
</dbReference>
<comment type="caution">
    <text evidence="2">The sequence shown here is derived from an EMBL/GenBank/DDBJ whole genome shotgun (WGS) entry which is preliminary data.</text>
</comment>
<evidence type="ECO:0000313" key="2">
    <source>
        <dbReference type="EMBL" id="PJB98882.1"/>
    </source>
</evidence>
<proteinExistence type="predicted"/>
<sequence length="213" mass="23446">MVNLKINRITKYLILSDLVFYAGWGLITPIFAIFIVQKIQGGDALVAGLSSAIYLILMSLLRVPIGIFLDSRPSERDDYWFLTIGLFIAALVPFGFIFAKFPWHIYSLQAIHAIAMAMSLSAWPAIFTRHIDKGTESTEWGLDATSVGLGAGISGAIGGWAVTQFGFNPVFIAVGIIGLIGAALLLFLRKDIKGVFDHGFRFSLKEIFQKEEK</sequence>